<evidence type="ECO:0000256" key="1">
    <source>
        <dbReference type="ARBA" id="ARBA00006709"/>
    </source>
</evidence>
<evidence type="ECO:0000256" key="2">
    <source>
        <dbReference type="ARBA" id="ARBA00022448"/>
    </source>
</evidence>
<protein>
    <submittedName>
        <fullName evidence="4">V-type ATPase subunit</fullName>
    </submittedName>
</protein>
<dbReference type="InterPro" id="IPR002843">
    <property type="entry name" value="ATPase_V0-cplx_csu/dsu"/>
</dbReference>
<accession>A0A7G9WEK7</accession>
<dbReference type="AlphaFoldDB" id="A0A7G9WEK7"/>
<reference evidence="4 5" key="1">
    <citation type="submission" date="2020-08" db="EMBL/GenBank/DDBJ databases">
        <authorList>
            <person name="Ren C."/>
            <person name="Gu Y."/>
            <person name="Xu Y."/>
        </authorList>
    </citation>
    <scope>NUCLEOTIDE SEQUENCE [LARGE SCALE GENOMIC DNA]</scope>
    <source>
        <strain evidence="4 5">LBM18003</strain>
    </source>
</reference>
<dbReference type="InterPro" id="IPR036079">
    <property type="entry name" value="ATPase_csu/dsu_sf"/>
</dbReference>
<dbReference type="Pfam" id="PF01992">
    <property type="entry name" value="vATP-synt_AC39"/>
    <property type="match status" value="1"/>
</dbReference>
<comment type="similarity">
    <text evidence="1">Belongs to the V-ATPase V0D/AC39 subunit family.</text>
</comment>
<dbReference type="GO" id="GO:0046961">
    <property type="term" value="F:proton-transporting ATPase activity, rotational mechanism"/>
    <property type="evidence" value="ECO:0007669"/>
    <property type="project" value="InterPro"/>
</dbReference>
<keyword evidence="5" id="KW-1185">Reference proteome</keyword>
<dbReference type="InterPro" id="IPR050873">
    <property type="entry name" value="V-ATPase_V0D/AC39_subunit"/>
</dbReference>
<dbReference type="Proteomes" id="UP000516046">
    <property type="component" value="Chromosome"/>
</dbReference>
<dbReference type="EMBL" id="CP060696">
    <property type="protein sequence ID" value="QNO17119.1"/>
    <property type="molecule type" value="Genomic_DNA"/>
</dbReference>
<dbReference type="PANTHER" id="PTHR38682">
    <property type="entry name" value="V-TYPE ATP SYNTHASE SUBUNIT C"/>
    <property type="match status" value="1"/>
</dbReference>
<keyword evidence="2" id="KW-0813">Transport</keyword>
<name>A0A7G9WEK7_9FIRM</name>
<dbReference type="InterPro" id="IPR035067">
    <property type="entry name" value="V-type_ATPase_csu/dsu"/>
</dbReference>
<dbReference type="SUPFAM" id="SSF103486">
    <property type="entry name" value="V-type ATP synthase subunit C"/>
    <property type="match status" value="1"/>
</dbReference>
<keyword evidence="3" id="KW-0406">Ion transport</keyword>
<dbReference type="Gene3D" id="1.20.1690.10">
    <property type="entry name" value="V-type ATP synthase subunit C domain"/>
    <property type="match status" value="1"/>
</dbReference>
<dbReference type="InterPro" id="IPR044911">
    <property type="entry name" value="V-type_ATPase_csu/dsu_dom_3"/>
</dbReference>
<evidence type="ECO:0000256" key="3">
    <source>
        <dbReference type="ARBA" id="ARBA00023065"/>
    </source>
</evidence>
<dbReference type="KEGG" id="caml:H6X83_09145"/>
<organism evidence="4 5">
    <name type="scientific">Caproicibacterium amylolyticum</name>
    <dbReference type="NCBI Taxonomy" id="2766537"/>
    <lineage>
        <taxon>Bacteria</taxon>
        <taxon>Bacillati</taxon>
        <taxon>Bacillota</taxon>
        <taxon>Clostridia</taxon>
        <taxon>Eubacteriales</taxon>
        <taxon>Oscillospiraceae</taxon>
        <taxon>Caproicibacterium</taxon>
    </lineage>
</organism>
<dbReference type="PANTHER" id="PTHR38682:SF1">
    <property type="entry name" value="V-TYPE ATP SYNTHASE SUBUNIT C"/>
    <property type="match status" value="1"/>
</dbReference>
<evidence type="ECO:0000313" key="5">
    <source>
        <dbReference type="Proteomes" id="UP000516046"/>
    </source>
</evidence>
<evidence type="ECO:0000313" key="4">
    <source>
        <dbReference type="EMBL" id="QNO17119.1"/>
    </source>
</evidence>
<gene>
    <name evidence="4" type="ORF">H6X83_09145</name>
</gene>
<dbReference type="Gene3D" id="1.10.132.50">
    <property type="entry name" value="ATP synthase (C/AC39) subunit, domain 3"/>
    <property type="match status" value="2"/>
</dbReference>
<dbReference type="RefSeq" id="WP_212506187.1">
    <property type="nucleotide sequence ID" value="NZ_CP060696.1"/>
</dbReference>
<proteinExistence type="inferred from homology"/>
<sequence length="344" mass="38973">MSNTAIVSKARAMYGRRLTQSDWEALLACSSVAEAAAYLKSSTAYGSVLNGINESSIHRGELEDLLHQRLMQETLRLSRYDLGIGEHTANYLLGQIEVDQILHAAIRINSHQETDLTPPNPYLNSHTRFDQRLVDQAATFEQLLEAVQGTHYYKVLLPFRTAEGGMQNYTGLEHALLMDLYTQLYKVIGKESHGTERNALHEMFDDMADLQNYARIIRLKSYYHVTDSQLRACLLPFGKLPKAKLEQMIAADTPAQATAVMATTRLGKRAFQLPYDLPGDLVLQVRYRECHRNIFFSSESSVVMLSYIFLMQTELNGLINLIEGLRYGVSKAEIKRLLNPYEFG</sequence>